<dbReference type="RefSeq" id="WP_359876174.1">
    <property type="nucleotide sequence ID" value="NZ_JBEYHT010000017.1"/>
</dbReference>
<organism evidence="1 2">
    <name type="scientific">Streptomyces laurentii</name>
    <dbReference type="NCBI Taxonomy" id="39478"/>
    <lineage>
        <taxon>Bacteria</taxon>
        <taxon>Bacillati</taxon>
        <taxon>Actinomycetota</taxon>
        <taxon>Actinomycetes</taxon>
        <taxon>Kitasatosporales</taxon>
        <taxon>Streptomycetaceae</taxon>
        <taxon>Streptomyces</taxon>
    </lineage>
</organism>
<reference evidence="1 2" key="1">
    <citation type="journal article" date="2016" name="Genome Announc.">
        <title>Complete Genome Sequence of Thiostrepton-Producing Streptomyces laurentii ATCC 31255.</title>
        <authorList>
            <person name="Doi K."/>
            <person name="Fujino Y."/>
            <person name="Nagayoshi Y."/>
            <person name="Ohshima T."/>
            <person name="Ogata S."/>
        </authorList>
    </citation>
    <scope>NUCLEOTIDE SEQUENCE [LARGE SCALE GENOMIC DNA]</scope>
    <source>
        <strain evidence="1 2">ATCC 31255</strain>
    </source>
</reference>
<accession>A0A169P8J0</accession>
<gene>
    <name evidence="1" type="ORF">SLA_5989</name>
</gene>
<evidence type="ECO:0008006" key="3">
    <source>
        <dbReference type="Google" id="ProtNLM"/>
    </source>
</evidence>
<evidence type="ECO:0000313" key="1">
    <source>
        <dbReference type="EMBL" id="BAU86858.1"/>
    </source>
</evidence>
<keyword evidence="2" id="KW-1185">Reference proteome</keyword>
<proteinExistence type="predicted"/>
<sequence length="170" mass="18540">MRVATALTVLTVAACGGPDGGSGGGKDTTLVPCAVRHETDQVTARFPSFGPLRSTSWCDRWHDYGERGVPGPTDVRMVGILDPVDDRAVRDDLADPTLAFEPATPAGLPAEIEKLLPEDAEWRVSEPVSRRLTEERYSGTFFYDARSGQVLFDCVNPRRKDEPPPKVVTN</sequence>
<dbReference type="KEGG" id="slau:SLA_5989"/>
<dbReference type="AlphaFoldDB" id="A0A169P8J0"/>
<evidence type="ECO:0000313" key="2">
    <source>
        <dbReference type="Proteomes" id="UP000217676"/>
    </source>
</evidence>
<dbReference type="PROSITE" id="PS51257">
    <property type="entry name" value="PROKAR_LIPOPROTEIN"/>
    <property type="match status" value="1"/>
</dbReference>
<protein>
    <recommendedName>
        <fullName evidence="3">Lipoprotein</fullName>
    </recommendedName>
</protein>
<name>A0A169P8J0_STRLU</name>
<dbReference type="Proteomes" id="UP000217676">
    <property type="component" value="Chromosome"/>
</dbReference>
<dbReference type="EMBL" id="AP017424">
    <property type="protein sequence ID" value="BAU86858.1"/>
    <property type="molecule type" value="Genomic_DNA"/>
</dbReference>